<name>A0A4U8UN17_STECR</name>
<reference evidence="2 3" key="1">
    <citation type="journal article" date="2015" name="Genome Biol.">
        <title>Comparative genomics of Steinernema reveals deeply conserved gene regulatory networks.</title>
        <authorList>
            <person name="Dillman A.R."/>
            <person name="Macchietto M."/>
            <person name="Porter C.F."/>
            <person name="Rogers A."/>
            <person name="Williams B."/>
            <person name="Antoshechkin I."/>
            <person name="Lee M.M."/>
            <person name="Goodwin Z."/>
            <person name="Lu X."/>
            <person name="Lewis E.E."/>
            <person name="Goodrich-Blair H."/>
            <person name="Stock S.P."/>
            <person name="Adams B.J."/>
            <person name="Sternberg P.W."/>
            <person name="Mortazavi A."/>
        </authorList>
    </citation>
    <scope>NUCLEOTIDE SEQUENCE [LARGE SCALE GENOMIC DNA]</scope>
    <source>
        <strain evidence="2 3">ALL</strain>
    </source>
</reference>
<evidence type="ECO:0000313" key="2">
    <source>
        <dbReference type="EMBL" id="TMS33457.1"/>
    </source>
</evidence>
<feature type="region of interest" description="Disordered" evidence="1">
    <location>
        <begin position="38"/>
        <end position="84"/>
    </location>
</feature>
<organism evidence="2 3">
    <name type="scientific">Steinernema carpocapsae</name>
    <name type="common">Entomopathogenic nematode</name>
    <dbReference type="NCBI Taxonomy" id="34508"/>
    <lineage>
        <taxon>Eukaryota</taxon>
        <taxon>Metazoa</taxon>
        <taxon>Ecdysozoa</taxon>
        <taxon>Nematoda</taxon>
        <taxon>Chromadorea</taxon>
        <taxon>Rhabditida</taxon>
        <taxon>Tylenchina</taxon>
        <taxon>Panagrolaimomorpha</taxon>
        <taxon>Strongyloidoidea</taxon>
        <taxon>Steinernematidae</taxon>
        <taxon>Steinernema</taxon>
    </lineage>
</organism>
<reference evidence="2 3" key="2">
    <citation type="journal article" date="2019" name="G3 (Bethesda)">
        <title>Hybrid Assembly of the Genome of the Entomopathogenic Nematode Steinernema carpocapsae Identifies the X-Chromosome.</title>
        <authorList>
            <person name="Serra L."/>
            <person name="Macchietto M."/>
            <person name="Macias-Munoz A."/>
            <person name="McGill C.J."/>
            <person name="Rodriguez I.M."/>
            <person name="Rodriguez B."/>
            <person name="Murad R."/>
            <person name="Mortazavi A."/>
        </authorList>
    </citation>
    <scope>NUCLEOTIDE SEQUENCE [LARGE SCALE GENOMIC DNA]</scope>
    <source>
        <strain evidence="2 3">ALL</strain>
    </source>
</reference>
<proteinExistence type="predicted"/>
<dbReference type="Proteomes" id="UP000298663">
    <property type="component" value="Chromosome X"/>
</dbReference>
<feature type="compositionally biased region" description="Basic and acidic residues" evidence="1">
    <location>
        <begin position="42"/>
        <end position="61"/>
    </location>
</feature>
<dbReference type="AlphaFoldDB" id="A0A4U8UN17"/>
<dbReference type="EMBL" id="CM016762">
    <property type="protein sequence ID" value="TMS33457.1"/>
    <property type="molecule type" value="Genomic_DNA"/>
</dbReference>
<accession>A0A4U8UN17</accession>
<feature type="region of interest" description="Disordered" evidence="1">
    <location>
        <begin position="377"/>
        <end position="439"/>
    </location>
</feature>
<sequence>MVNQAPSALIADQLALQNRQNANGSRFRPIVRASRVAPPSIRLDRSRSPLDRRGAGRRDSPYPRNMTVKHEFSGPGQNQPHSSRNHITVYKTEHWREAPLAAPRASALLDMLYGTAAANQPTLAGAPTVPLSLPSFPLQPISSMPSSWPLNLYNLPVSGVAPPAPAPPLPSVGGIQNSTTNILLDQISQQSREILNLRHTLAASESRVRENRRLADRLKEEKQRAIRDKERAQREKEKEDIKKEEAEKAKKKAVQAKEEAEKATQSAQQEIEKLKKHLKDYEMENNEFKLENIKLKYQIAAKRDFEQFLKADTLQREKDVLQKNLTQSKLECIRLTYQLNAKNDMANLVHCVQANLYQPGPSYLRQRLVQDWKEEMEQEKKKKLEREEKKKLEESKLKMDEEAENEGKESEKMVEGPEEKLEQNEKIEETDKMMEATEE</sequence>
<evidence type="ECO:0000313" key="3">
    <source>
        <dbReference type="Proteomes" id="UP000298663"/>
    </source>
</evidence>
<feature type="compositionally biased region" description="Polar residues" evidence="1">
    <location>
        <begin position="75"/>
        <end position="84"/>
    </location>
</feature>
<feature type="region of interest" description="Disordered" evidence="1">
    <location>
        <begin position="220"/>
        <end position="247"/>
    </location>
</feature>
<dbReference type="EMBL" id="AZBU02000001">
    <property type="protein sequence ID" value="TMS33457.1"/>
    <property type="molecule type" value="Genomic_DNA"/>
</dbReference>
<keyword evidence="3" id="KW-1185">Reference proteome</keyword>
<comment type="caution">
    <text evidence="2">The sequence shown here is derived from an EMBL/GenBank/DDBJ whole genome shotgun (WGS) entry which is preliminary data.</text>
</comment>
<protein>
    <submittedName>
        <fullName evidence="2">Uncharacterized protein</fullName>
    </submittedName>
</protein>
<evidence type="ECO:0000256" key="1">
    <source>
        <dbReference type="SAM" id="MobiDB-lite"/>
    </source>
</evidence>
<gene>
    <name evidence="2" type="ORF">L596_001195</name>
</gene>